<name>A0AAJ1TKK7_9HYPH</name>
<accession>A0AAJ1TKK7</accession>
<dbReference type="Pfam" id="PF20339">
    <property type="entry name" value="DUF6634"/>
    <property type="match status" value="1"/>
</dbReference>
<reference evidence="1" key="1">
    <citation type="submission" date="2023-07" db="EMBL/GenBank/DDBJ databases">
        <title>Genomic Encyclopedia of Type Strains, Phase IV (KMG-IV): sequencing the most valuable type-strain genomes for metagenomic binning, comparative biology and taxonomic classification.</title>
        <authorList>
            <person name="Goeker M."/>
        </authorList>
    </citation>
    <scope>NUCLEOTIDE SEQUENCE</scope>
    <source>
        <strain evidence="1">DSM 19569</strain>
    </source>
</reference>
<dbReference type="InterPro" id="IPR046574">
    <property type="entry name" value="DUF6634"/>
</dbReference>
<dbReference type="EMBL" id="JAUSWL010000002">
    <property type="protein sequence ID" value="MDQ0542675.1"/>
    <property type="molecule type" value="Genomic_DNA"/>
</dbReference>
<sequence length="106" mass="11861">MSVLHKGPGPFPELARIAARHRRLAEDLERIAGGHHPGADDLRDAPLLMEWRLRLAPAPHLVGIVLGHPVIPDGELCRTSELFTLEPDLGYARTRSRFYRLGERAN</sequence>
<dbReference type="RefSeq" id="WP_081948535.1">
    <property type="nucleotide sequence ID" value="NZ_JAJALK010000003.1"/>
</dbReference>
<dbReference type="AlphaFoldDB" id="A0AAJ1TKK7"/>
<gene>
    <name evidence="1" type="ORF">QO001_001593</name>
</gene>
<evidence type="ECO:0000313" key="2">
    <source>
        <dbReference type="Proteomes" id="UP001223420"/>
    </source>
</evidence>
<comment type="caution">
    <text evidence="1">The sequence shown here is derived from an EMBL/GenBank/DDBJ whole genome shotgun (WGS) entry which is preliminary data.</text>
</comment>
<evidence type="ECO:0000313" key="1">
    <source>
        <dbReference type="EMBL" id="MDQ0542675.1"/>
    </source>
</evidence>
<organism evidence="1 2">
    <name type="scientific">Methylobacterium brachiatum</name>
    <dbReference type="NCBI Taxonomy" id="269660"/>
    <lineage>
        <taxon>Bacteria</taxon>
        <taxon>Pseudomonadati</taxon>
        <taxon>Pseudomonadota</taxon>
        <taxon>Alphaproteobacteria</taxon>
        <taxon>Hyphomicrobiales</taxon>
        <taxon>Methylobacteriaceae</taxon>
        <taxon>Methylobacterium</taxon>
    </lineage>
</organism>
<dbReference type="Proteomes" id="UP001223420">
    <property type="component" value="Unassembled WGS sequence"/>
</dbReference>
<protein>
    <submittedName>
        <fullName evidence="1">Uncharacterized protein</fullName>
    </submittedName>
</protein>
<proteinExistence type="predicted"/>